<sequence length="345" mass="38220">MEGSKFTKLMIYKHSNDIREAANVTEACIKPPNNGEILVRNYFVGVNAMDMNVMTGRSKLFADKLPFDFGMESLGVIESIGIDIDPKQYPIGQAGLILARRPKTYAQYVYVQPMEFYPIPDVNRHYLGLLDCGLTASIGLDMAGKINSGEVVLITAAAGGTGHIAVQWAKSKGCKVIGLCSTESKCEFLRSIGCDRVINYKVDDLDRILDDEYPDGLDVIWETIGGDTFERLFNHLAIGGRIVIVGAISGYKTVGFPQISIDHLPTKLMGKSASIVGFRFRHYERLFTQYLTELIDLYRNNRLMVRLDTKTINGKDLVGISSIIDAIEHQQSGLNLGKVIVSLQQ</sequence>
<dbReference type="InterPro" id="IPR002364">
    <property type="entry name" value="Quin_OxRdtase/zeta-crystal_CS"/>
</dbReference>
<dbReference type="InterPro" id="IPR013154">
    <property type="entry name" value="ADH-like_N"/>
</dbReference>
<evidence type="ECO:0000256" key="2">
    <source>
        <dbReference type="ARBA" id="ARBA00011981"/>
    </source>
</evidence>
<dbReference type="SMART" id="SM00829">
    <property type="entry name" value="PKS_ER"/>
    <property type="match status" value="1"/>
</dbReference>
<dbReference type="Pfam" id="PF00107">
    <property type="entry name" value="ADH_zinc_N"/>
    <property type="match status" value="1"/>
</dbReference>
<feature type="domain" description="Enoyl reductase (ER)" evidence="4">
    <location>
        <begin position="17"/>
        <end position="341"/>
    </location>
</feature>
<dbReference type="Gene3D" id="3.90.180.10">
    <property type="entry name" value="Medium-chain alcohol dehydrogenases, catalytic domain"/>
    <property type="match status" value="1"/>
</dbReference>
<dbReference type="FunFam" id="3.40.50.720:FF:000121">
    <property type="entry name" value="Prostaglandin reductase 2"/>
    <property type="match status" value="1"/>
</dbReference>
<proteinExistence type="inferred from homology"/>
<accession>A0A9Q0RP95</accession>
<keyword evidence="3" id="KW-0560">Oxidoreductase</keyword>
<evidence type="ECO:0000256" key="1">
    <source>
        <dbReference type="ARBA" id="ARBA00010371"/>
    </source>
</evidence>
<dbReference type="InterPro" id="IPR051397">
    <property type="entry name" value="Zn-ADH-like_protein"/>
</dbReference>
<dbReference type="EC" id="1.3.1.48" evidence="2"/>
<dbReference type="InterPro" id="IPR020843">
    <property type="entry name" value="ER"/>
</dbReference>
<gene>
    <name evidence="5" type="ORF">RDWZM_007162</name>
</gene>
<comment type="caution">
    <text evidence="5">The sequence shown here is derived from an EMBL/GenBank/DDBJ whole genome shotgun (WGS) entry which is preliminary data.</text>
</comment>
<dbReference type="SUPFAM" id="SSF51735">
    <property type="entry name" value="NAD(P)-binding Rossmann-fold domains"/>
    <property type="match status" value="1"/>
</dbReference>
<dbReference type="InterPro" id="IPR013149">
    <property type="entry name" value="ADH-like_C"/>
</dbReference>
<dbReference type="OMA" id="GSMECLM"/>
<evidence type="ECO:0000313" key="5">
    <source>
        <dbReference type="EMBL" id="KAJ6221350.1"/>
    </source>
</evidence>
<dbReference type="Pfam" id="PF08240">
    <property type="entry name" value="ADH_N"/>
    <property type="match status" value="1"/>
</dbReference>
<dbReference type="GO" id="GO:0005739">
    <property type="term" value="C:mitochondrion"/>
    <property type="evidence" value="ECO:0007669"/>
    <property type="project" value="TreeGrafter"/>
</dbReference>
<reference evidence="5" key="1">
    <citation type="submission" date="2022-12" db="EMBL/GenBank/DDBJ databases">
        <title>Genome assemblies of Blomia tropicalis.</title>
        <authorList>
            <person name="Cui Y."/>
        </authorList>
    </citation>
    <scope>NUCLEOTIDE SEQUENCE</scope>
    <source>
        <tissue evidence="5">Adult mites</tissue>
    </source>
</reference>
<dbReference type="Gene3D" id="3.40.50.720">
    <property type="entry name" value="NAD(P)-binding Rossmann-like Domain"/>
    <property type="match status" value="1"/>
</dbReference>
<dbReference type="AlphaFoldDB" id="A0A9Q0RP95"/>
<comment type="similarity">
    <text evidence="1">Belongs to the zinc-containing alcohol dehydrogenase family. Quinone oxidoreductase subfamily.</text>
</comment>
<protein>
    <recommendedName>
        <fullName evidence="2">15-oxoprostaglandin 13-reductase</fullName>
        <ecNumber evidence="2">1.3.1.48</ecNumber>
    </recommendedName>
</protein>
<dbReference type="OrthoDB" id="809632at2759"/>
<dbReference type="GO" id="GO:0047522">
    <property type="term" value="F:15-oxoprostaglandin 13-reductase [NAD(P)+] activity"/>
    <property type="evidence" value="ECO:0007669"/>
    <property type="project" value="UniProtKB-EC"/>
</dbReference>
<dbReference type="SUPFAM" id="SSF50129">
    <property type="entry name" value="GroES-like"/>
    <property type="match status" value="1"/>
</dbReference>
<organism evidence="5 6">
    <name type="scientific">Blomia tropicalis</name>
    <name type="common">Mite</name>
    <dbReference type="NCBI Taxonomy" id="40697"/>
    <lineage>
        <taxon>Eukaryota</taxon>
        <taxon>Metazoa</taxon>
        <taxon>Ecdysozoa</taxon>
        <taxon>Arthropoda</taxon>
        <taxon>Chelicerata</taxon>
        <taxon>Arachnida</taxon>
        <taxon>Acari</taxon>
        <taxon>Acariformes</taxon>
        <taxon>Sarcoptiformes</taxon>
        <taxon>Astigmata</taxon>
        <taxon>Glycyphagoidea</taxon>
        <taxon>Echimyopodidae</taxon>
        <taxon>Blomia</taxon>
    </lineage>
</organism>
<dbReference type="InterPro" id="IPR036291">
    <property type="entry name" value="NAD(P)-bd_dom_sf"/>
</dbReference>
<name>A0A9Q0RP95_BLOTA</name>
<dbReference type="PANTHER" id="PTHR43677">
    <property type="entry name" value="SHORT-CHAIN DEHYDROGENASE/REDUCTASE"/>
    <property type="match status" value="1"/>
</dbReference>
<dbReference type="Proteomes" id="UP001142055">
    <property type="component" value="Chromosome 2"/>
</dbReference>
<dbReference type="InterPro" id="IPR011032">
    <property type="entry name" value="GroES-like_sf"/>
</dbReference>
<keyword evidence="6" id="KW-1185">Reference proteome</keyword>
<dbReference type="GO" id="GO:0008270">
    <property type="term" value="F:zinc ion binding"/>
    <property type="evidence" value="ECO:0007669"/>
    <property type="project" value="InterPro"/>
</dbReference>
<evidence type="ECO:0000313" key="6">
    <source>
        <dbReference type="Proteomes" id="UP001142055"/>
    </source>
</evidence>
<dbReference type="PROSITE" id="PS01162">
    <property type="entry name" value="QOR_ZETA_CRYSTAL"/>
    <property type="match status" value="1"/>
</dbReference>
<dbReference type="PANTHER" id="PTHR43677:SF3">
    <property type="entry name" value="PROSTAGLANDIN REDUCTASE 3"/>
    <property type="match status" value="1"/>
</dbReference>
<evidence type="ECO:0000256" key="3">
    <source>
        <dbReference type="ARBA" id="ARBA00023002"/>
    </source>
</evidence>
<evidence type="ECO:0000259" key="4">
    <source>
        <dbReference type="SMART" id="SM00829"/>
    </source>
</evidence>
<dbReference type="EMBL" id="JAPWDV010000002">
    <property type="protein sequence ID" value="KAJ6221350.1"/>
    <property type="molecule type" value="Genomic_DNA"/>
</dbReference>